<dbReference type="Pfam" id="PF07647">
    <property type="entry name" value="SAM_2"/>
    <property type="match status" value="1"/>
</dbReference>
<feature type="domain" description="SAM" evidence="3">
    <location>
        <begin position="162"/>
        <end position="225"/>
    </location>
</feature>
<protein>
    <recommendedName>
        <fullName evidence="3">SAM domain-containing protein</fullName>
    </recommendedName>
</protein>
<dbReference type="Proteomes" id="UP000011087">
    <property type="component" value="Unassembled WGS sequence"/>
</dbReference>
<evidence type="ECO:0000256" key="1">
    <source>
        <dbReference type="SAM" id="MobiDB-lite"/>
    </source>
</evidence>
<sequence length="507" mass="56747">MSMKASLVFARNQGSPEVRDLTFSTVMRGSTGETGIKVVRDPKTGLWMISYISESGPVAFYDSVSSGDYLFEVDFIHTAGLDQTGVEQLLRGPPFSQVVLGVKSSLARTSAPSERDALSDKDTAISTTKQAVPEKTGYVISEATKVEAPPEVNESLFDVMSWSTDDVCIWLKKRGFEDEEEAFQANDVDGRILLRICEHDLFSIGVHAVGTRVRLGKEIEQLKRIACKPRTRELRVLNYPQKLLGMFTLSWTRTIELVEIEEAKLITKSSSKVEWTMVNTQIAVVSAVAFIFAWNMFYHASYSCFCDPSGIDCWCLQGFDMQNKETGSILYCFSAVAAFCFMWAALLAVLHIMIINEMSDKLEVQYMVAICSMKLSKDVPGIFLVLGAAFLNVPIFTYGIFNEWFGLRFILTNSSVIGQFTSGFCYFALICVGLLLLWGYYNRVPHFVGVVYQAKVAAYQQDVAQMSKSKRQNRQTSQSEVMKETEMFRASEMRPSSGRSSEKVFAA</sequence>
<reference evidence="4 6" key="1">
    <citation type="journal article" date="2012" name="Nature">
        <title>Algal genomes reveal evolutionary mosaicism and the fate of nucleomorphs.</title>
        <authorList>
            <consortium name="DOE Joint Genome Institute"/>
            <person name="Curtis B.A."/>
            <person name="Tanifuji G."/>
            <person name="Burki F."/>
            <person name="Gruber A."/>
            <person name="Irimia M."/>
            <person name="Maruyama S."/>
            <person name="Arias M.C."/>
            <person name="Ball S.G."/>
            <person name="Gile G.H."/>
            <person name="Hirakawa Y."/>
            <person name="Hopkins J.F."/>
            <person name="Kuo A."/>
            <person name="Rensing S.A."/>
            <person name="Schmutz J."/>
            <person name="Symeonidi A."/>
            <person name="Elias M."/>
            <person name="Eveleigh R.J."/>
            <person name="Herman E.K."/>
            <person name="Klute M.J."/>
            <person name="Nakayama T."/>
            <person name="Obornik M."/>
            <person name="Reyes-Prieto A."/>
            <person name="Armbrust E.V."/>
            <person name="Aves S.J."/>
            <person name="Beiko R.G."/>
            <person name="Coutinho P."/>
            <person name="Dacks J.B."/>
            <person name="Durnford D.G."/>
            <person name="Fast N.M."/>
            <person name="Green B.R."/>
            <person name="Grisdale C.J."/>
            <person name="Hempel F."/>
            <person name="Henrissat B."/>
            <person name="Hoppner M.P."/>
            <person name="Ishida K."/>
            <person name="Kim E."/>
            <person name="Koreny L."/>
            <person name="Kroth P.G."/>
            <person name="Liu Y."/>
            <person name="Malik S.B."/>
            <person name="Maier U.G."/>
            <person name="McRose D."/>
            <person name="Mock T."/>
            <person name="Neilson J.A."/>
            <person name="Onodera N.T."/>
            <person name="Poole A.M."/>
            <person name="Pritham E.J."/>
            <person name="Richards T.A."/>
            <person name="Rocap G."/>
            <person name="Roy S.W."/>
            <person name="Sarai C."/>
            <person name="Schaack S."/>
            <person name="Shirato S."/>
            <person name="Slamovits C.H."/>
            <person name="Spencer D.F."/>
            <person name="Suzuki S."/>
            <person name="Worden A.Z."/>
            <person name="Zauner S."/>
            <person name="Barry K."/>
            <person name="Bell C."/>
            <person name="Bharti A.K."/>
            <person name="Crow J.A."/>
            <person name="Grimwood J."/>
            <person name="Kramer R."/>
            <person name="Lindquist E."/>
            <person name="Lucas S."/>
            <person name="Salamov A."/>
            <person name="McFadden G.I."/>
            <person name="Lane C.E."/>
            <person name="Keeling P.J."/>
            <person name="Gray M.W."/>
            <person name="Grigoriev I.V."/>
            <person name="Archibald J.M."/>
        </authorList>
    </citation>
    <scope>NUCLEOTIDE SEQUENCE</scope>
    <source>
        <strain evidence="4 6">CCMP2712</strain>
    </source>
</reference>
<dbReference type="EnsemblProtists" id="EKX42531">
    <property type="protein sequence ID" value="EKX42531"/>
    <property type="gene ID" value="GUITHDRAFT_153553"/>
</dbReference>
<keyword evidence="2" id="KW-0472">Membrane</keyword>
<evidence type="ECO:0000259" key="3">
    <source>
        <dbReference type="PROSITE" id="PS50105"/>
    </source>
</evidence>
<evidence type="ECO:0000313" key="5">
    <source>
        <dbReference type="EnsemblProtists" id="EKX42531"/>
    </source>
</evidence>
<keyword evidence="6" id="KW-1185">Reference proteome</keyword>
<dbReference type="GeneID" id="17299135"/>
<evidence type="ECO:0000256" key="2">
    <source>
        <dbReference type="SAM" id="Phobius"/>
    </source>
</evidence>
<dbReference type="SMART" id="SM00454">
    <property type="entry name" value="SAM"/>
    <property type="match status" value="1"/>
</dbReference>
<dbReference type="InterPro" id="IPR052268">
    <property type="entry name" value="SAM_domain-containing_protein"/>
</dbReference>
<reference evidence="6" key="2">
    <citation type="submission" date="2012-11" db="EMBL/GenBank/DDBJ databases">
        <authorList>
            <person name="Kuo A."/>
            <person name="Curtis B.A."/>
            <person name="Tanifuji G."/>
            <person name="Burki F."/>
            <person name="Gruber A."/>
            <person name="Irimia M."/>
            <person name="Maruyama S."/>
            <person name="Arias M.C."/>
            <person name="Ball S.G."/>
            <person name="Gile G.H."/>
            <person name="Hirakawa Y."/>
            <person name="Hopkins J.F."/>
            <person name="Rensing S.A."/>
            <person name="Schmutz J."/>
            <person name="Symeonidi A."/>
            <person name="Elias M."/>
            <person name="Eveleigh R.J."/>
            <person name="Herman E.K."/>
            <person name="Klute M.J."/>
            <person name="Nakayama T."/>
            <person name="Obornik M."/>
            <person name="Reyes-Prieto A."/>
            <person name="Armbrust E.V."/>
            <person name="Aves S.J."/>
            <person name="Beiko R.G."/>
            <person name="Coutinho P."/>
            <person name="Dacks J.B."/>
            <person name="Durnford D.G."/>
            <person name="Fast N.M."/>
            <person name="Green B.R."/>
            <person name="Grisdale C."/>
            <person name="Hempe F."/>
            <person name="Henrissat B."/>
            <person name="Hoppner M.P."/>
            <person name="Ishida K.-I."/>
            <person name="Kim E."/>
            <person name="Koreny L."/>
            <person name="Kroth P.G."/>
            <person name="Liu Y."/>
            <person name="Malik S.-B."/>
            <person name="Maier U.G."/>
            <person name="McRose D."/>
            <person name="Mock T."/>
            <person name="Neilson J.A."/>
            <person name="Onodera N.T."/>
            <person name="Poole A.M."/>
            <person name="Pritham E.J."/>
            <person name="Richards T.A."/>
            <person name="Rocap G."/>
            <person name="Roy S.W."/>
            <person name="Sarai C."/>
            <person name="Schaack S."/>
            <person name="Shirato S."/>
            <person name="Slamovits C.H."/>
            <person name="Spencer D.F."/>
            <person name="Suzuki S."/>
            <person name="Worden A.Z."/>
            <person name="Zauner S."/>
            <person name="Barry K."/>
            <person name="Bell C."/>
            <person name="Bharti A.K."/>
            <person name="Crow J.A."/>
            <person name="Grimwood J."/>
            <person name="Kramer R."/>
            <person name="Lindquist E."/>
            <person name="Lucas S."/>
            <person name="Salamov A."/>
            <person name="McFadden G.I."/>
            <person name="Lane C.E."/>
            <person name="Keeling P.J."/>
            <person name="Gray M.W."/>
            <person name="Grigoriev I.V."/>
            <person name="Archibald J.M."/>
        </authorList>
    </citation>
    <scope>NUCLEOTIDE SEQUENCE</scope>
    <source>
        <strain evidence="6">CCMP2712</strain>
    </source>
</reference>
<keyword evidence="2" id="KW-0812">Transmembrane</keyword>
<feature type="transmembrane region" description="Helical" evidence="2">
    <location>
        <begin position="278"/>
        <end position="297"/>
    </location>
</feature>
<accession>L1J1Y5</accession>
<dbReference type="SUPFAM" id="SSF50156">
    <property type="entry name" value="PDZ domain-like"/>
    <property type="match status" value="1"/>
</dbReference>
<dbReference type="OrthoDB" id="10004495at2759"/>
<dbReference type="PANTHER" id="PTHR20843">
    <property type="entry name" value="STERILE ALPHA MOTIF DOMAIN CONTAINING PROTEIN 10"/>
    <property type="match status" value="1"/>
</dbReference>
<keyword evidence="2" id="KW-1133">Transmembrane helix</keyword>
<dbReference type="HOGENOM" id="CLU_538009_0_0_1"/>
<feature type="transmembrane region" description="Helical" evidence="2">
    <location>
        <begin position="421"/>
        <end position="441"/>
    </location>
</feature>
<dbReference type="InterPro" id="IPR013761">
    <property type="entry name" value="SAM/pointed_sf"/>
</dbReference>
<dbReference type="PANTHER" id="PTHR20843:SF0">
    <property type="entry name" value="PROTEIN AVEUGLE"/>
    <property type="match status" value="1"/>
</dbReference>
<dbReference type="InterPro" id="IPR036034">
    <property type="entry name" value="PDZ_sf"/>
</dbReference>
<dbReference type="EMBL" id="JH993016">
    <property type="protein sequence ID" value="EKX42531.1"/>
    <property type="molecule type" value="Genomic_DNA"/>
</dbReference>
<dbReference type="GO" id="GO:0007169">
    <property type="term" value="P:cell surface receptor protein tyrosine kinase signaling pathway"/>
    <property type="evidence" value="ECO:0007669"/>
    <property type="project" value="TreeGrafter"/>
</dbReference>
<dbReference type="InterPro" id="IPR001660">
    <property type="entry name" value="SAM"/>
</dbReference>
<dbReference type="AlphaFoldDB" id="L1J1Y5"/>
<organism evidence="4">
    <name type="scientific">Guillardia theta (strain CCMP2712)</name>
    <name type="common">Cryptophyte</name>
    <dbReference type="NCBI Taxonomy" id="905079"/>
    <lineage>
        <taxon>Eukaryota</taxon>
        <taxon>Cryptophyceae</taxon>
        <taxon>Pyrenomonadales</taxon>
        <taxon>Geminigeraceae</taxon>
        <taxon>Guillardia</taxon>
    </lineage>
</organism>
<dbReference type="SUPFAM" id="SSF47769">
    <property type="entry name" value="SAM/Pointed domain"/>
    <property type="match status" value="1"/>
</dbReference>
<evidence type="ECO:0000313" key="6">
    <source>
        <dbReference type="Proteomes" id="UP000011087"/>
    </source>
</evidence>
<proteinExistence type="predicted"/>
<dbReference type="GO" id="GO:0009898">
    <property type="term" value="C:cytoplasmic side of plasma membrane"/>
    <property type="evidence" value="ECO:0007669"/>
    <property type="project" value="TreeGrafter"/>
</dbReference>
<dbReference type="PROSITE" id="PS50105">
    <property type="entry name" value="SAM_DOMAIN"/>
    <property type="match status" value="1"/>
</dbReference>
<gene>
    <name evidence="4" type="ORF">GUITHDRAFT_153553</name>
</gene>
<feature type="compositionally biased region" description="Basic and acidic residues" evidence="1">
    <location>
        <begin position="481"/>
        <end position="492"/>
    </location>
</feature>
<dbReference type="RefSeq" id="XP_005829511.1">
    <property type="nucleotide sequence ID" value="XM_005829454.1"/>
</dbReference>
<feature type="transmembrane region" description="Helical" evidence="2">
    <location>
        <begin position="382"/>
        <end position="401"/>
    </location>
</feature>
<feature type="region of interest" description="Disordered" evidence="1">
    <location>
        <begin position="468"/>
        <end position="507"/>
    </location>
</feature>
<evidence type="ECO:0000313" key="4">
    <source>
        <dbReference type="EMBL" id="EKX42531.1"/>
    </source>
</evidence>
<feature type="transmembrane region" description="Helical" evidence="2">
    <location>
        <begin position="328"/>
        <end position="355"/>
    </location>
</feature>
<reference evidence="5" key="3">
    <citation type="submission" date="2015-06" db="UniProtKB">
        <authorList>
            <consortium name="EnsemblProtists"/>
        </authorList>
    </citation>
    <scope>IDENTIFICATION</scope>
</reference>
<dbReference type="PaxDb" id="55529-EKX42531"/>
<name>L1J1Y5_GUITC</name>
<dbReference type="Gene3D" id="1.10.150.50">
    <property type="entry name" value="Transcription Factor, Ets-1"/>
    <property type="match status" value="1"/>
</dbReference>